<feature type="compositionally biased region" description="Basic and acidic residues" evidence="1">
    <location>
        <begin position="471"/>
        <end position="486"/>
    </location>
</feature>
<feature type="compositionally biased region" description="Basic and acidic residues" evidence="1">
    <location>
        <begin position="496"/>
        <end position="510"/>
    </location>
</feature>
<comment type="caution">
    <text evidence="2">The sequence shown here is derived from an EMBL/GenBank/DDBJ whole genome shotgun (WGS) entry which is preliminary data.</text>
</comment>
<evidence type="ECO:0000313" key="3">
    <source>
        <dbReference type="Proteomes" id="UP000735302"/>
    </source>
</evidence>
<evidence type="ECO:0000313" key="2">
    <source>
        <dbReference type="EMBL" id="GFN76720.1"/>
    </source>
</evidence>
<feature type="compositionally biased region" description="Basic and acidic residues" evidence="1">
    <location>
        <begin position="414"/>
        <end position="449"/>
    </location>
</feature>
<reference evidence="2 3" key="1">
    <citation type="journal article" date="2021" name="Elife">
        <title>Chloroplast acquisition without the gene transfer in kleptoplastic sea slugs, Plakobranchus ocellatus.</title>
        <authorList>
            <person name="Maeda T."/>
            <person name="Takahashi S."/>
            <person name="Yoshida T."/>
            <person name="Shimamura S."/>
            <person name="Takaki Y."/>
            <person name="Nagai Y."/>
            <person name="Toyoda A."/>
            <person name="Suzuki Y."/>
            <person name="Arimoto A."/>
            <person name="Ishii H."/>
            <person name="Satoh N."/>
            <person name="Nishiyama T."/>
            <person name="Hasebe M."/>
            <person name="Maruyama T."/>
            <person name="Minagawa J."/>
            <person name="Obokata J."/>
            <person name="Shigenobu S."/>
        </authorList>
    </citation>
    <scope>NUCLEOTIDE SEQUENCE [LARGE SCALE GENOMIC DNA]</scope>
</reference>
<accession>A0AAV3Y2N6</accession>
<feature type="region of interest" description="Disordered" evidence="1">
    <location>
        <begin position="373"/>
        <end position="564"/>
    </location>
</feature>
<sequence>MAPIRIRYHVPVSPAISVIRYNDPVKERHRKRHNHRAPKHHKLRENRSDFDYDYGPRHDDFEHMRRSVPDKYWGPYNPYIYNEKKHWDTHGDDKYYDFKYDSYHKYASEEDFRGDYDSEPPRAEHRRYEGGYETDTWPPLERHDRGHHAHRPVFDSDYGREYFSDRRPVGGSYDRNYDRYHRYAGREYHGYNDYNRRPKFVQSEIVLPSDRWRPLPYLGDPNRKPHEHRRRLIELPPQHHSYHNSPRRYNGGHRKHAHFLPPRSDSPDTYITRHVYMDDKTLAYTEPRVALLKKRHKKGHQYGYCDASPEKSSKYIPTMHYDELRCPNCQDKVQSFEDEVLAYPWTVQTFRPQKQFSKANASVITPSVFDNTVMDKKPHKTNGTKSVVANKSETKEPVTGNGQPPSKVNSIAPKTKEEGAGKENNKEKGTKKSKDQKTKPQPQKDEMHPLSDTGNVAPSEPLFRANSDVVARSKVEERSLRDRLNPQEKASIQRKPGLETVHEGDNENDKNLAAYEGNGDFDDYDDIRPQDSISNVRLPPLRAYPTGPNNTGHRRISKARAETEVTPYSYPSGRYFPAYEFVPPPPAQATPLPRREDALDPSRRLRGRYYDRRKL</sequence>
<protein>
    <submittedName>
        <fullName evidence="2">Uncharacterized protein</fullName>
    </submittedName>
</protein>
<proteinExistence type="predicted"/>
<feature type="compositionally biased region" description="Polar residues" evidence="1">
    <location>
        <begin position="400"/>
        <end position="409"/>
    </location>
</feature>
<gene>
    <name evidence="2" type="ORF">PoB_000322600</name>
</gene>
<dbReference type="EMBL" id="BLXT01000407">
    <property type="protein sequence ID" value="GFN76720.1"/>
    <property type="molecule type" value="Genomic_DNA"/>
</dbReference>
<dbReference type="Proteomes" id="UP000735302">
    <property type="component" value="Unassembled WGS sequence"/>
</dbReference>
<feature type="compositionally biased region" description="Basic and acidic residues" evidence="1">
    <location>
        <begin position="593"/>
        <end position="615"/>
    </location>
</feature>
<evidence type="ECO:0000256" key="1">
    <source>
        <dbReference type="SAM" id="MobiDB-lite"/>
    </source>
</evidence>
<keyword evidence="3" id="KW-1185">Reference proteome</keyword>
<name>A0AAV3Y2N6_9GAST</name>
<dbReference type="AlphaFoldDB" id="A0AAV3Y2N6"/>
<feature type="region of interest" description="Disordered" evidence="1">
    <location>
        <begin position="581"/>
        <end position="615"/>
    </location>
</feature>
<organism evidence="2 3">
    <name type="scientific">Plakobranchus ocellatus</name>
    <dbReference type="NCBI Taxonomy" id="259542"/>
    <lineage>
        <taxon>Eukaryota</taxon>
        <taxon>Metazoa</taxon>
        <taxon>Spiralia</taxon>
        <taxon>Lophotrochozoa</taxon>
        <taxon>Mollusca</taxon>
        <taxon>Gastropoda</taxon>
        <taxon>Heterobranchia</taxon>
        <taxon>Euthyneura</taxon>
        <taxon>Panpulmonata</taxon>
        <taxon>Sacoglossa</taxon>
        <taxon>Placobranchoidea</taxon>
        <taxon>Plakobranchidae</taxon>
        <taxon>Plakobranchus</taxon>
    </lineage>
</organism>